<dbReference type="OrthoDB" id="2520005at2759"/>
<reference evidence="1" key="1">
    <citation type="journal article" date="2014" name="Genome Announc.">
        <title>Draft genome sequence of Rhodosporidium toruloides CECT1137, an oleaginous yeast of biotechnological interest.</title>
        <authorList>
            <person name="Morin N."/>
            <person name="Calcas X."/>
            <person name="Devillers H."/>
            <person name="Durrens P."/>
            <person name="Sherman D.J."/>
            <person name="Nicaud J.-M."/>
            <person name="Neuveglise C."/>
        </authorList>
    </citation>
    <scope>NUCLEOTIDE SEQUENCE</scope>
    <source>
        <strain evidence="1">CECT1137</strain>
    </source>
</reference>
<organism evidence="1">
    <name type="scientific">Rhodotorula toruloides</name>
    <name type="common">Yeast</name>
    <name type="synonym">Rhodosporidium toruloides</name>
    <dbReference type="NCBI Taxonomy" id="5286"/>
    <lineage>
        <taxon>Eukaryota</taxon>
        <taxon>Fungi</taxon>
        <taxon>Dikarya</taxon>
        <taxon>Basidiomycota</taxon>
        <taxon>Pucciniomycotina</taxon>
        <taxon>Microbotryomycetes</taxon>
        <taxon>Sporidiobolales</taxon>
        <taxon>Sporidiobolaceae</taxon>
        <taxon>Rhodotorula</taxon>
    </lineage>
</organism>
<accession>A0A061BEN9</accession>
<protein>
    <submittedName>
        <fullName evidence="1">RHTO0S18e00254g1_1</fullName>
    </submittedName>
</protein>
<gene>
    <name evidence="1" type="ORF">RHTO0S_18e00254g</name>
</gene>
<dbReference type="EMBL" id="LK052953">
    <property type="protein sequence ID" value="CDR48447.1"/>
    <property type="molecule type" value="Genomic_DNA"/>
</dbReference>
<name>A0A061BEN9_RHOTO</name>
<evidence type="ECO:0000313" key="1">
    <source>
        <dbReference type="EMBL" id="CDR48447.1"/>
    </source>
</evidence>
<dbReference type="AlphaFoldDB" id="A0A061BEN9"/>
<sequence>MFHGIRGQQPSFIPTSSLLSSPSDSLLLSPLALLEIAIMFRGWTPRSSNADESTPRVTYSDIEHKLNNLGKRLWPAGDSPNEKAERRLMDWDLLRKNVYSRVCSRTGQEGRRVILDELNRLLKAAGRDVTYANLPSFFGHFATARKATSGNHEEREVLVESDGTVVGYLDTIHDIVHEDKEYDDYAKLEKGVRAIWVNEEKEICPFWGLMTQTERLSVLSELDHVVSAIEQFNAPLGVDERRKLLRTSLTTLRKQSDEFRMRRVRPQIYEHHGGARHDVSYYASLSHPLLGQPLSPRRARIYGL</sequence>
<proteinExistence type="predicted"/>